<evidence type="ECO:0000256" key="1">
    <source>
        <dbReference type="ARBA" id="ARBA00008857"/>
    </source>
</evidence>
<feature type="domain" description="Core-binding (CB)" evidence="6">
    <location>
        <begin position="75"/>
        <end position="174"/>
    </location>
</feature>
<dbReference type="AlphaFoldDB" id="A0A919WAR8"/>
<evidence type="ECO:0000256" key="4">
    <source>
        <dbReference type="PROSITE-ProRule" id="PRU01248"/>
    </source>
</evidence>
<evidence type="ECO:0000259" key="6">
    <source>
        <dbReference type="PROSITE" id="PS51900"/>
    </source>
</evidence>
<dbReference type="GO" id="GO:0015074">
    <property type="term" value="P:DNA integration"/>
    <property type="evidence" value="ECO:0007669"/>
    <property type="project" value="InterPro"/>
</dbReference>
<accession>A0A919WAR8</accession>
<dbReference type="RefSeq" id="WP_213012417.1">
    <property type="nucleotide sequence ID" value="NZ_BOQN01000126.1"/>
</dbReference>
<keyword evidence="2 4" id="KW-0238">DNA-binding</keyword>
<dbReference type="Proteomes" id="UP000677082">
    <property type="component" value="Unassembled WGS sequence"/>
</dbReference>
<evidence type="ECO:0000313" key="8">
    <source>
        <dbReference type="Proteomes" id="UP000677082"/>
    </source>
</evidence>
<dbReference type="Gene3D" id="1.10.443.10">
    <property type="entry name" value="Intergrase catalytic core"/>
    <property type="match status" value="1"/>
</dbReference>
<sequence length="457" mass="51447">MATLENRGSAIRVSWRLNGSRDGARQSCTFNGPLKDREDLARTAKALVEARGHAITRAQVYAAILGVEPVPDPIPTLRVWAQTWLGNLDQDRLVEPETVTAYRDSLRLRALPKLGHLRLDEITTEGVEQWLRWVNRQHNTVGNRGRNITTDDLLSVSSVNHAYAVLHTCLSAAVPKWLSSNPATQPRGKRRRITAKTGEEPFEGIFLKPHEIALILTNCDPLIRDLVDTALATGMRLGELIALDARHITRNSDQVVVHVRRTVKARGRIGEPKSRAGRRSIPVASDVGRMLWNRALRLHPNEPLFTNRAGRRWTEGNFRGGYWWPAIAAAQRCPEHPPVLTPYSGRGRPRKLDVHEVSTCGCEGRLHCRPRPHDLRHTHASALIRARWSPKKVQVRLGHSSYSITMNTYAHEWDLGEAGELETVNQMLLPARAKPHPAVRRGSVARRGYGRTRLVRR</sequence>
<dbReference type="PROSITE" id="PS51900">
    <property type="entry name" value="CB"/>
    <property type="match status" value="1"/>
</dbReference>
<dbReference type="InterPro" id="IPR010998">
    <property type="entry name" value="Integrase_recombinase_N"/>
</dbReference>
<name>A0A919WAR8_9ACTN</name>
<dbReference type="GO" id="GO:0006310">
    <property type="term" value="P:DNA recombination"/>
    <property type="evidence" value="ECO:0007669"/>
    <property type="project" value="UniProtKB-KW"/>
</dbReference>
<comment type="caution">
    <text evidence="7">The sequence shown here is derived from an EMBL/GenBank/DDBJ whole genome shotgun (WGS) entry which is preliminary data.</text>
</comment>
<dbReference type="CDD" id="cd01189">
    <property type="entry name" value="INT_ICEBs1_C_like"/>
    <property type="match status" value="1"/>
</dbReference>
<protein>
    <recommendedName>
        <fullName evidence="9">Integrase</fullName>
    </recommendedName>
</protein>
<dbReference type="PANTHER" id="PTHR30349:SF64">
    <property type="entry name" value="PROPHAGE INTEGRASE INTD-RELATED"/>
    <property type="match status" value="1"/>
</dbReference>
<dbReference type="GO" id="GO:0003677">
    <property type="term" value="F:DNA binding"/>
    <property type="evidence" value="ECO:0007669"/>
    <property type="project" value="UniProtKB-UniRule"/>
</dbReference>
<proteinExistence type="inferred from homology"/>
<evidence type="ECO:0000313" key="7">
    <source>
        <dbReference type="EMBL" id="GIM96740.1"/>
    </source>
</evidence>
<dbReference type="Pfam" id="PF00589">
    <property type="entry name" value="Phage_integrase"/>
    <property type="match status" value="1"/>
</dbReference>
<evidence type="ECO:0000256" key="3">
    <source>
        <dbReference type="ARBA" id="ARBA00023172"/>
    </source>
</evidence>
<evidence type="ECO:0000256" key="2">
    <source>
        <dbReference type="ARBA" id="ARBA00023125"/>
    </source>
</evidence>
<dbReference type="EMBL" id="BOQN01000126">
    <property type="protein sequence ID" value="GIM96740.1"/>
    <property type="molecule type" value="Genomic_DNA"/>
</dbReference>
<dbReference type="InterPro" id="IPR044068">
    <property type="entry name" value="CB"/>
</dbReference>
<keyword evidence="8" id="KW-1185">Reference proteome</keyword>
<dbReference type="PROSITE" id="PS51898">
    <property type="entry name" value="TYR_RECOMBINASE"/>
    <property type="match status" value="1"/>
</dbReference>
<dbReference type="Gene3D" id="1.10.150.130">
    <property type="match status" value="1"/>
</dbReference>
<evidence type="ECO:0008006" key="9">
    <source>
        <dbReference type="Google" id="ProtNLM"/>
    </source>
</evidence>
<reference evidence="7 8" key="1">
    <citation type="submission" date="2021-03" db="EMBL/GenBank/DDBJ databases">
        <title>Whole genome shotgun sequence of Actinoplanes toevensis NBRC 105298.</title>
        <authorList>
            <person name="Komaki H."/>
            <person name="Tamura T."/>
        </authorList>
    </citation>
    <scope>NUCLEOTIDE SEQUENCE [LARGE SCALE GENOMIC DNA]</scope>
    <source>
        <strain evidence="7 8">NBRC 105298</strain>
    </source>
</reference>
<dbReference type="InterPro" id="IPR002104">
    <property type="entry name" value="Integrase_catalytic"/>
</dbReference>
<dbReference type="InterPro" id="IPR013762">
    <property type="entry name" value="Integrase-like_cat_sf"/>
</dbReference>
<keyword evidence="3" id="KW-0233">DNA recombination</keyword>
<dbReference type="SUPFAM" id="SSF56349">
    <property type="entry name" value="DNA breaking-rejoining enzymes"/>
    <property type="match status" value="1"/>
</dbReference>
<organism evidence="7 8">
    <name type="scientific">Paractinoplanes toevensis</name>
    <dbReference type="NCBI Taxonomy" id="571911"/>
    <lineage>
        <taxon>Bacteria</taxon>
        <taxon>Bacillati</taxon>
        <taxon>Actinomycetota</taxon>
        <taxon>Actinomycetes</taxon>
        <taxon>Micromonosporales</taxon>
        <taxon>Micromonosporaceae</taxon>
        <taxon>Paractinoplanes</taxon>
    </lineage>
</organism>
<feature type="domain" description="Tyr recombinase" evidence="5">
    <location>
        <begin position="202"/>
        <end position="423"/>
    </location>
</feature>
<gene>
    <name evidence="7" type="ORF">Ato02nite_085330</name>
</gene>
<evidence type="ECO:0000259" key="5">
    <source>
        <dbReference type="PROSITE" id="PS51898"/>
    </source>
</evidence>
<dbReference type="InterPro" id="IPR050090">
    <property type="entry name" value="Tyrosine_recombinase_XerCD"/>
</dbReference>
<dbReference type="PANTHER" id="PTHR30349">
    <property type="entry name" value="PHAGE INTEGRASE-RELATED"/>
    <property type="match status" value="1"/>
</dbReference>
<comment type="similarity">
    <text evidence="1">Belongs to the 'phage' integrase family.</text>
</comment>
<dbReference type="InterPro" id="IPR011010">
    <property type="entry name" value="DNA_brk_join_enz"/>
</dbReference>